<protein>
    <submittedName>
        <fullName evidence="2">Uncharacterized protein</fullName>
    </submittedName>
</protein>
<evidence type="ECO:0000313" key="2">
    <source>
        <dbReference type="EMBL" id="CAD8111984.1"/>
    </source>
</evidence>
<dbReference type="AlphaFoldDB" id="A0A8S1QAL7"/>
<keyword evidence="3" id="KW-1185">Reference proteome</keyword>
<comment type="caution">
    <text evidence="2">The sequence shown here is derived from an EMBL/GenBank/DDBJ whole genome shotgun (WGS) entry which is preliminary data.</text>
</comment>
<dbReference type="EMBL" id="CAJJDM010000153">
    <property type="protein sequence ID" value="CAD8111984.1"/>
    <property type="molecule type" value="Genomic_DNA"/>
</dbReference>
<proteinExistence type="predicted"/>
<feature type="compositionally biased region" description="Basic residues" evidence="1">
    <location>
        <begin position="104"/>
        <end position="119"/>
    </location>
</feature>
<evidence type="ECO:0000313" key="3">
    <source>
        <dbReference type="Proteomes" id="UP000688137"/>
    </source>
</evidence>
<feature type="compositionally biased region" description="Polar residues" evidence="1">
    <location>
        <begin position="52"/>
        <end position="61"/>
    </location>
</feature>
<evidence type="ECO:0000256" key="1">
    <source>
        <dbReference type="SAM" id="MobiDB-lite"/>
    </source>
</evidence>
<gene>
    <name evidence="2" type="ORF">PPRIM_AZ9-3.1.T1490138</name>
</gene>
<organism evidence="2 3">
    <name type="scientific">Paramecium primaurelia</name>
    <dbReference type="NCBI Taxonomy" id="5886"/>
    <lineage>
        <taxon>Eukaryota</taxon>
        <taxon>Sar</taxon>
        <taxon>Alveolata</taxon>
        <taxon>Ciliophora</taxon>
        <taxon>Intramacronucleata</taxon>
        <taxon>Oligohymenophorea</taxon>
        <taxon>Peniculida</taxon>
        <taxon>Parameciidae</taxon>
        <taxon>Paramecium</taxon>
    </lineage>
</organism>
<sequence length="167" mass="19391">MKSLAQNVQIQKVIKTVNNLRGTMDQRVSISIGLGLAFAVIGYKIFRNKGNDQQQSTQQTPEVVEQEKQSQNSINSEENDIMEIEENKQLEKQQQQQKQSEPKSKKKQFIQKINQKTKKQFQTDNEMPAPKLVIEKQNSLKQEKNADDKLFFQIYQKMNQEASNEDS</sequence>
<reference evidence="2" key="1">
    <citation type="submission" date="2021-01" db="EMBL/GenBank/DDBJ databases">
        <authorList>
            <consortium name="Genoscope - CEA"/>
            <person name="William W."/>
        </authorList>
    </citation>
    <scope>NUCLEOTIDE SEQUENCE</scope>
</reference>
<name>A0A8S1QAL7_PARPR</name>
<dbReference type="Proteomes" id="UP000688137">
    <property type="component" value="Unassembled WGS sequence"/>
</dbReference>
<feature type="region of interest" description="Disordered" evidence="1">
    <location>
        <begin position="52"/>
        <end position="129"/>
    </location>
</feature>
<accession>A0A8S1QAL7</accession>